<dbReference type="WBParaSite" id="RSKR_0000304500.1">
    <property type="protein sequence ID" value="RSKR_0000304500.1"/>
    <property type="gene ID" value="RSKR_0000304500"/>
</dbReference>
<organism evidence="1 2">
    <name type="scientific">Rhabditophanes sp. KR3021</name>
    <dbReference type="NCBI Taxonomy" id="114890"/>
    <lineage>
        <taxon>Eukaryota</taxon>
        <taxon>Metazoa</taxon>
        <taxon>Ecdysozoa</taxon>
        <taxon>Nematoda</taxon>
        <taxon>Chromadorea</taxon>
        <taxon>Rhabditida</taxon>
        <taxon>Tylenchina</taxon>
        <taxon>Panagrolaimomorpha</taxon>
        <taxon>Strongyloidoidea</taxon>
        <taxon>Alloionematidae</taxon>
        <taxon>Rhabditophanes</taxon>
    </lineage>
</organism>
<reference evidence="2" key="1">
    <citation type="submission" date="2016-11" db="UniProtKB">
        <authorList>
            <consortium name="WormBaseParasite"/>
        </authorList>
    </citation>
    <scope>IDENTIFICATION</scope>
    <source>
        <strain evidence="2">KR3021</strain>
    </source>
</reference>
<protein>
    <submittedName>
        <fullName evidence="2">CHK domain-containing protein</fullName>
    </submittedName>
</protein>
<sequence>MVNLSAEESGGDFLEKELGGQCFPKTNTEHSWAIQCLQNNCEEFRNLRQNSKIVNATTKDIGVGKAFVSNVLKVTISFQNNTETFVCILKVTNANISTRSKDLPYGHLAVSLHNREVYFINKLSDIKGLHVPPCYGSKECIPLKQDGVILMQYLGNSHGQVEYFNSLTMEQAQSVVDQIFLLQSHFLVSPNADLKPIVEAKDIAFIFNEFETNFDLVKQYAPEEMWKETEDEIYSLVSHASEI</sequence>
<proteinExistence type="predicted"/>
<evidence type="ECO:0000313" key="1">
    <source>
        <dbReference type="Proteomes" id="UP000095286"/>
    </source>
</evidence>
<dbReference type="Proteomes" id="UP000095286">
    <property type="component" value="Unplaced"/>
</dbReference>
<evidence type="ECO:0000313" key="2">
    <source>
        <dbReference type="WBParaSite" id="RSKR_0000304500.1"/>
    </source>
</evidence>
<accession>A0AC35TQS8</accession>
<name>A0AC35TQS8_9BILA</name>